<organism evidence="10 11">
    <name type="scientific">Ascobolus immersus RN42</name>
    <dbReference type="NCBI Taxonomy" id="1160509"/>
    <lineage>
        <taxon>Eukaryota</taxon>
        <taxon>Fungi</taxon>
        <taxon>Dikarya</taxon>
        <taxon>Ascomycota</taxon>
        <taxon>Pezizomycotina</taxon>
        <taxon>Pezizomycetes</taxon>
        <taxon>Pezizales</taxon>
        <taxon>Ascobolaceae</taxon>
        <taxon>Ascobolus</taxon>
    </lineage>
</organism>
<feature type="domain" description="Malic enzyme N-terminal" evidence="9">
    <location>
        <begin position="192"/>
        <end position="370"/>
    </location>
</feature>
<dbReference type="GO" id="GO:0006108">
    <property type="term" value="P:malate metabolic process"/>
    <property type="evidence" value="ECO:0007669"/>
    <property type="project" value="TreeGrafter"/>
</dbReference>
<dbReference type="EMBL" id="ML119706">
    <property type="protein sequence ID" value="RPA78824.1"/>
    <property type="molecule type" value="Genomic_DNA"/>
</dbReference>
<dbReference type="GO" id="GO:0004471">
    <property type="term" value="F:malate dehydrogenase (decarboxylating) (NAD+) activity"/>
    <property type="evidence" value="ECO:0007669"/>
    <property type="project" value="TreeGrafter"/>
</dbReference>
<dbReference type="InterPro" id="IPR015884">
    <property type="entry name" value="Malic_enzyme_CS"/>
</dbReference>
<dbReference type="GO" id="GO:0005739">
    <property type="term" value="C:mitochondrion"/>
    <property type="evidence" value="ECO:0007669"/>
    <property type="project" value="TreeGrafter"/>
</dbReference>
<dbReference type="InterPro" id="IPR012301">
    <property type="entry name" value="Malic_N_dom"/>
</dbReference>
<dbReference type="STRING" id="1160509.A0A3N4IAQ2"/>
<name>A0A3N4IAQ2_ASCIM</name>
<evidence type="ECO:0000313" key="11">
    <source>
        <dbReference type="Proteomes" id="UP000275078"/>
    </source>
</evidence>
<dbReference type="Pfam" id="PF03949">
    <property type="entry name" value="Malic_M"/>
    <property type="match status" value="1"/>
</dbReference>
<dbReference type="InterPro" id="IPR036291">
    <property type="entry name" value="NAD(P)-bd_dom_sf"/>
</dbReference>
<evidence type="ECO:0000256" key="5">
    <source>
        <dbReference type="ARBA" id="ARBA00023002"/>
    </source>
</evidence>
<dbReference type="SMART" id="SM01274">
    <property type="entry name" value="malic"/>
    <property type="match status" value="1"/>
</dbReference>
<dbReference type="PRINTS" id="PR00072">
    <property type="entry name" value="MALOXRDTASE"/>
</dbReference>
<feature type="region of interest" description="Disordered" evidence="7">
    <location>
        <begin position="54"/>
        <end position="107"/>
    </location>
</feature>
<keyword evidence="11" id="KW-1185">Reference proteome</keyword>
<dbReference type="Proteomes" id="UP000275078">
    <property type="component" value="Unassembled WGS sequence"/>
</dbReference>
<evidence type="ECO:0000256" key="4">
    <source>
        <dbReference type="ARBA" id="ARBA00022723"/>
    </source>
</evidence>
<comment type="similarity">
    <text evidence="3 6">Belongs to the malic enzymes family.</text>
</comment>
<dbReference type="GO" id="GO:0051287">
    <property type="term" value="F:NAD binding"/>
    <property type="evidence" value="ECO:0007669"/>
    <property type="project" value="InterPro"/>
</dbReference>
<feature type="compositionally biased region" description="Low complexity" evidence="7">
    <location>
        <begin position="54"/>
        <end position="63"/>
    </location>
</feature>
<feature type="compositionally biased region" description="Polar residues" evidence="7">
    <location>
        <begin position="84"/>
        <end position="95"/>
    </location>
</feature>
<evidence type="ECO:0000256" key="6">
    <source>
        <dbReference type="RuleBase" id="RU003426"/>
    </source>
</evidence>
<keyword evidence="4 6" id="KW-0479">Metal-binding</keyword>
<evidence type="ECO:0000256" key="2">
    <source>
        <dbReference type="ARBA" id="ARBA00001946"/>
    </source>
</evidence>
<dbReference type="PROSITE" id="PS00331">
    <property type="entry name" value="MALIC_ENZYMES"/>
    <property type="match status" value="1"/>
</dbReference>
<dbReference type="Gene3D" id="3.40.50.720">
    <property type="entry name" value="NAD(P)-binding Rossmann-like Domain"/>
    <property type="match status" value="1"/>
</dbReference>
<dbReference type="PANTHER" id="PTHR23406">
    <property type="entry name" value="MALIC ENZYME-RELATED"/>
    <property type="match status" value="1"/>
</dbReference>
<dbReference type="NCBIfam" id="NF010052">
    <property type="entry name" value="PRK13529.1"/>
    <property type="match status" value="1"/>
</dbReference>
<feature type="domain" description="Malic enzyme NAD-binding" evidence="8">
    <location>
        <begin position="380"/>
        <end position="636"/>
    </location>
</feature>
<sequence length="685" mass="76533">MTFIKSAISAQRPQYCFSKRNYSTSFLTHHHRQSSSLKVEPSLFYYSSLLSNNSRRHPLSSPSTAPLSNPRYQSTQTTPSTSSFNRLRNTQASPVTRSIPSSRTISSSTTLPIASNQQNVNMSPIALPTYHSNNSNSSLDTHFTNDLRKQLGIRGLIPPVVESFGQQKERCLEQIDSKTTSIDKYMYLANLRNSNVDLFYRLLIDNMPKITPLVYTPVVGEACLKWSHIYTQPEGLYLSWADRGKLREVLDNWREDQVDITVVTDGSRILGLGDLGVNGMGIPVGKLALYTGCAGIHPKRTLPITLDLGTNNEENLRDPLYLGAKMRRVSPSEMLEFLDEMMIALNDKWPGIIVQFEDLKDPFPSLERYRNTYTCFNDDIQGTGAVILAGVMNGFKQSGIPLDQHKLVFMGAGSAAVGVARQIVELFIKSGIPEEQARKQFWLVDSKGLVTNDRGDKLADHKLYFSRSDNDGKQFSSLEEVVDYVQPTGLMGLCTTGGVFTESIIRKMAQIAPRPIIFPLSNPVHKAECTFDEAMKYTDEKCIFASGSPFPDYTGKDGSVYHPGQGNNMYVFPGIGLGTLLCKAVHVSQEMIYASAKGLAEALNEEEHAQSWLYPSLDRIREVSVRVAREVIRSAQAENLDRNKKLQWLSDRELDDFIRDSMYDPREEYVSPAGSDVGSPRGSHL</sequence>
<dbReference type="AlphaFoldDB" id="A0A3N4IAQ2"/>
<feature type="compositionally biased region" description="Low complexity" evidence="7">
    <location>
        <begin position="73"/>
        <end position="83"/>
    </location>
</feature>
<reference evidence="10 11" key="1">
    <citation type="journal article" date="2018" name="Nat. Ecol. Evol.">
        <title>Pezizomycetes genomes reveal the molecular basis of ectomycorrhizal truffle lifestyle.</title>
        <authorList>
            <person name="Murat C."/>
            <person name="Payen T."/>
            <person name="Noel B."/>
            <person name="Kuo A."/>
            <person name="Morin E."/>
            <person name="Chen J."/>
            <person name="Kohler A."/>
            <person name="Krizsan K."/>
            <person name="Balestrini R."/>
            <person name="Da Silva C."/>
            <person name="Montanini B."/>
            <person name="Hainaut M."/>
            <person name="Levati E."/>
            <person name="Barry K.W."/>
            <person name="Belfiori B."/>
            <person name="Cichocki N."/>
            <person name="Clum A."/>
            <person name="Dockter R.B."/>
            <person name="Fauchery L."/>
            <person name="Guy J."/>
            <person name="Iotti M."/>
            <person name="Le Tacon F."/>
            <person name="Lindquist E.A."/>
            <person name="Lipzen A."/>
            <person name="Malagnac F."/>
            <person name="Mello A."/>
            <person name="Molinier V."/>
            <person name="Miyauchi S."/>
            <person name="Poulain J."/>
            <person name="Riccioni C."/>
            <person name="Rubini A."/>
            <person name="Sitrit Y."/>
            <person name="Splivallo R."/>
            <person name="Traeger S."/>
            <person name="Wang M."/>
            <person name="Zifcakova L."/>
            <person name="Wipf D."/>
            <person name="Zambonelli A."/>
            <person name="Paolocci F."/>
            <person name="Nowrousian M."/>
            <person name="Ottonello S."/>
            <person name="Baldrian P."/>
            <person name="Spatafora J.W."/>
            <person name="Henrissat B."/>
            <person name="Nagy L.G."/>
            <person name="Aury J.M."/>
            <person name="Wincker P."/>
            <person name="Grigoriev I.V."/>
            <person name="Bonfante P."/>
            <person name="Martin F.M."/>
        </authorList>
    </citation>
    <scope>NUCLEOTIDE SEQUENCE [LARGE SCALE GENOMIC DNA]</scope>
    <source>
        <strain evidence="10 11">RN42</strain>
    </source>
</reference>
<dbReference type="SMART" id="SM00919">
    <property type="entry name" value="Malic_M"/>
    <property type="match status" value="1"/>
</dbReference>
<dbReference type="SUPFAM" id="SSF51735">
    <property type="entry name" value="NAD(P)-binding Rossmann-fold domains"/>
    <property type="match status" value="1"/>
</dbReference>
<dbReference type="InterPro" id="IPR037062">
    <property type="entry name" value="Malic_N_dom_sf"/>
</dbReference>
<accession>A0A3N4IAQ2</accession>
<evidence type="ECO:0000256" key="3">
    <source>
        <dbReference type="ARBA" id="ARBA00008785"/>
    </source>
</evidence>
<dbReference type="SUPFAM" id="SSF53223">
    <property type="entry name" value="Aminoacid dehydrogenase-like, N-terminal domain"/>
    <property type="match status" value="1"/>
</dbReference>
<dbReference type="InterPro" id="IPR012302">
    <property type="entry name" value="Malic_NAD-bd"/>
</dbReference>
<protein>
    <recommendedName>
        <fullName evidence="6">Malic enzyme</fullName>
    </recommendedName>
</protein>
<dbReference type="InterPro" id="IPR046346">
    <property type="entry name" value="Aminoacid_DH-like_N_sf"/>
</dbReference>
<keyword evidence="5 6" id="KW-0560">Oxidoreductase</keyword>
<evidence type="ECO:0000256" key="7">
    <source>
        <dbReference type="SAM" id="MobiDB-lite"/>
    </source>
</evidence>
<gene>
    <name evidence="10" type="ORF">BJ508DRAFT_416314</name>
</gene>
<proteinExistence type="inferred from homology"/>
<feature type="compositionally biased region" description="Low complexity" evidence="7">
    <location>
        <begin position="96"/>
        <end position="107"/>
    </location>
</feature>
<comment type="cofactor">
    <cofactor evidence="2">
        <name>Mg(2+)</name>
        <dbReference type="ChEBI" id="CHEBI:18420"/>
    </cofactor>
</comment>
<dbReference type="PANTHER" id="PTHR23406:SF32">
    <property type="entry name" value="NADP-DEPENDENT MALIC ENZYME"/>
    <property type="match status" value="1"/>
</dbReference>
<evidence type="ECO:0000256" key="1">
    <source>
        <dbReference type="ARBA" id="ARBA00001936"/>
    </source>
</evidence>
<dbReference type="GO" id="GO:0046872">
    <property type="term" value="F:metal ion binding"/>
    <property type="evidence" value="ECO:0007669"/>
    <property type="project" value="UniProtKB-KW"/>
</dbReference>
<dbReference type="Gene3D" id="3.40.50.10380">
    <property type="entry name" value="Malic enzyme, N-terminal domain"/>
    <property type="match status" value="1"/>
</dbReference>
<comment type="cofactor">
    <cofactor evidence="1">
        <name>Mn(2+)</name>
        <dbReference type="ChEBI" id="CHEBI:29035"/>
    </cofactor>
</comment>
<dbReference type="CDD" id="cd05312">
    <property type="entry name" value="NAD_bind_1_malic_enz"/>
    <property type="match status" value="1"/>
</dbReference>
<evidence type="ECO:0000313" key="10">
    <source>
        <dbReference type="EMBL" id="RPA78824.1"/>
    </source>
</evidence>
<dbReference type="InterPro" id="IPR001891">
    <property type="entry name" value="Malic_OxRdtase"/>
</dbReference>
<dbReference type="OrthoDB" id="5365701at2759"/>
<dbReference type="FunFam" id="3.40.50.720:FF:000182">
    <property type="entry name" value="NAD-dependent malic enzyme"/>
    <property type="match status" value="1"/>
</dbReference>
<evidence type="ECO:0000259" key="8">
    <source>
        <dbReference type="SMART" id="SM00919"/>
    </source>
</evidence>
<dbReference type="Pfam" id="PF00390">
    <property type="entry name" value="malic"/>
    <property type="match status" value="1"/>
</dbReference>
<evidence type="ECO:0000259" key="9">
    <source>
        <dbReference type="SMART" id="SM01274"/>
    </source>
</evidence>